<dbReference type="Proteomes" id="UP001300502">
    <property type="component" value="Unassembled WGS sequence"/>
</dbReference>
<protein>
    <submittedName>
        <fullName evidence="2">Uncharacterized protein</fullName>
    </submittedName>
</protein>
<feature type="region of interest" description="Disordered" evidence="1">
    <location>
        <begin position="100"/>
        <end position="127"/>
    </location>
</feature>
<dbReference type="InterPro" id="IPR013169">
    <property type="entry name" value="mRNA_splic_Cwf18-like"/>
</dbReference>
<evidence type="ECO:0000256" key="1">
    <source>
        <dbReference type="SAM" id="MobiDB-lite"/>
    </source>
</evidence>
<dbReference type="PANTHER" id="PTHR31551">
    <property type="entry name" value="PRE-MRNA-SPLICING FACTOR CWF18"/>
    <property type="match status" value="1"/>
</dbReference>
<gene>
    <name evidence="2" type="ORF">GAYE_SCF09G3253</name>
</gene>
<dbReference type="AlphaFoldDB" id="A0AAV9ICZ6"/>
<dbReference type="GO" id="GO:0071014">
    <property type="term" value="C:post-mRNA release spliceosomal complex"/>
    <property type="evidence" value="ECO:0007669"/>
    <property type="project" value="TreeGrafter"/>
</dbReference>
<evidence type="ECO:0000313" key="2">
    <source>
        <dbReference type="EMBL" id="KAK4525345.1"/>
    </source>
</evidence>
<accession>A0AAV9ICZ6</accession>
<proteinExistence type="predicted"/>
<organism evidence="2 3">
    <name type="scientific">Galdieria yellowstonensis</name>
    <dbReference type="NCBI Taxonomy" id="3028027"/>
    <lineage>
        <taxon>Eukaryota</taxon>
        <taxon>Rhodophyta</taxon>
        <taxon>Bangiophyceae</taxon>
        <taxon>Galdieriales</taxon>
        <taxon>Galdieriaceae</taxon>
        <taxon>Galdieria</taxon>
    </lineage>
</organism>
<name>A0AAV9ICZ6_9RHOD</name>
<keyword evidence="3" id="KW-1185">Reference proteome</keyword>
<comment type="caution">
    <text evidence="2">The sequence shown here is derived from an EMBL/GenBank/DDBJ whole genome shotgun (WGS) entry which is preliminary data.</text>
</comment>
<sequence length="147" mass="17402">MSVQEAASSFQLRFRNYVPKDEELKKVLRKFVDPEEIVTKVTKEQNEIFQEEIKEFERKRKENVSLLIPQVSNLDLKKKVEKKLEKLEKRTRDSILSMVRERLQQDGTNAKSETEEDDSKHLQSGVALWNAVHSAEREQVNEDEQWD</sequence>
<dbReference type="Pfam" id="PF08315">
    <property type="entry name" value="cwf18"/>
    <property type="match status" value="1"/>
</dbReference>
<dbReference type="PANTHER" id="PTHR31551:SF1">
    <property type="entry name" value="COILED-COIL DOMAIN-CONTAINING PROTEIN 12"/>
    <property type="match status" value="1"/>
</dbReference>
<reference evidence="2 3" key="1">
    <citation type="submission" date="2022-07" db="EMBL/GenBank/DDBJ databases">
        <title>Genome-wide signatures of adaptation to extreme environments.</title>
        <authorList>
            <person name="Cho C.H."/>
            <person name="Yoon H.S."/>
        </authorList>
    </citation>
    <scope>NUCLEOTIDE SEQUENCE [LARGE SCALE GENOMIC DNA]</scope>
    <source>
        <strain evidence="2 3">108.79 E11</strain>
    </source>
</reference>
<dbReference type="EMBL" id="JANCYU010000029">
    <property type="protein sequence ID" value="KAK4525345.1"/>
    <property type="molecule type" value="Genomic_DNA"/>
</dbReference>
<evidence type="ECO:0000313" key="3">
    <source>
        <dbReference type="Proteomes" id="UP001300502"/>
    </source>
</evidence>
<dbReference type="GO" id="GO:0005684">
    <property type="term" value="C:U2-type spliceosomal complex"/>
    <property type="evidence" value="ECO:0007669"/>
    <property type="project" value="TreeGrafter"/>
</dbReference>